<dbReference type="EMBL" id="KY683735">
    <property type="protein sequence ID" value="ASJ80131.1"/>
    <property type="molecule type" value="Genomic_DNA"/>
</dbReference>
<organism evidence="1 2">
    <name type="scientific">Escherichia phage ECD7</name>
    <dbReference type="NCBI Taxonomy" id="1981499"/>
    <lineage>
        <taxon>Viruses</taxon>
        <taxon>Duplodnaviria</taxon>
        <taxon>Heunggongvirae</taxon>
        <taxon>Uroviricota</taxon>
        <taxon>Caudoviricetes</taxon>
        <taxon>Pantevenvirales</taxon>
        <taxon>Straboviridae</taxon>
        <taxon>Krischvirus</taxon>
        <taxon>Krischvirus ecd7</taxon>
    </lineage>
</organism>
<evidence type="ECO:0000313" key="2">
    <source>
        <dbReference type="Proteomes" id="UP000223392"/>
    </source>
</evidence>
<sequence>MNTTMVAADSDLLVMEHFIKLVHTYTLKQSHCKNPIYGYLKASIAKMWGQPVVKMWYDDGYRRYLKVIHPQDLMVTMDIGDFVKDKVESIIKSVVGEYNPIVYGAFVQWKQSSKYYFPNTPLTLTGWISVMHSGVFLEASETMYKGYILPHRLVKCDYRLTVGEFRDILEQQAEDLQGEIEEFLEEHKLK</sequence>
<gene>
    <name evidence="1" type="ORF">ECD7_00039</name>
</gene>
<keyword evidence="2" id="KW-1185">Reference proteome</keyword>
<reference evidence="1 2" key="1">
    <citation type="journal article" date="2015" name="Bacteriophage">
        <title>A small-scale experiment of using phage-based probiotic dietary supplement for prevention of E. coli traveler's diarrhea.</title>
        <authorList>
            <person name="Aleshkin A.V."/>
            <person name="Rubalskii E.O."/>
            <person name="Volozhantsev N.V."/>
            <person name="Verevkin V.V."/>
            <person name="Svetoch E.A."/>
            <person name="Kiseleva I.A."/>
            <person name="Bochkareva S.S."/>
            <person name="Borisova O.Y."/>
            <person name="Popova A.V."/>
            <person name="Bogun A.G."/>
            <person name="Afanas'ev S.S."/>
        </authorList>
    </citation>
    <scope>NUCLEOTIDE SEQUENCE [LARGE SCALE GENOMIC DNA]</scope>
</reference>
<protein>
    <submittedName>
        <fullName evidence="1">Uncharacterized protein</fullName>
    </submittedName>
</protein>
<name>A0A220NT75_9CAUD</name>
<dbReference type="Proteomes" id="UP000223392">
    <property type="component" value="Segment"/>
</dbReference>
<evidence type="ECO:0000313" key="1">
    <source>
        <dbReference type="EMBL" id="ASJ80131.1"/>
    </source>
</evidence>
<accession>A0A220NT75</accession>
<proteinExistence type="predicted"/>